<dbReference type="InterPro" id="IPR022672">
    <property type="entry name" value="Hexokinase_N"/>
</dbReference>
<accession>A0A286UNE3</accession>
<dbReference type="UniPathway" id="UPA00109">
    <property type="reaction ID" value="UER00180"/>
</dbReference>
<dbReference type="EMBL" id="NBII01000003">
    <property type="protein sequence ID" value="PAV21116.1"/>
    <property type="molecule type" value="Genomic_DNA"/>
</dbReference>
<evidence type="ECO:0000256" key="1">
    <source>
        <dbReference type="ARBA" id="ARBA00004888"/>
    </source>
</evidence>
<evidence type="ECO:0000256" key="5">
    <source>
        <dbReference type="ARBA" id="ARBA00022777"/>
    </source>
</evidence>
<comment type="caution">
    <text evidence="11">The sequence shown here is derived from an EMBL/GenBank/DDBJ whole genome shotgun (WGS) entry which is preliminary data.</text>
</comment>
<dbReference type="GO" id="GO:0005536">
    <property type="term" value="F:D-glucose binding"/>
    <property type="evidence" value="ECO:0007669"/>
    <property type="project" value="InterPro"/>
</dbReference>
<dbReference type="Pfam" id="PF00349">
    <property type="entry name" value="Hexokinase_1"/>
    <property type="match status" value="1"/>
</dbReference>
<dbReference type="AlphaFoldDB" id="A0A286UNE3"/>
<dbReference type="SUPFAM" id="SSF53067">
    <property type="entry name" value="Actin-like ATPase domain"/>
    <property type="match status" value="2"/>
</dbReference>
<comment type="similarity">
    <text evidence="2 8">Belongs to the hexokinase family.</text>
</comment>
<feature type="domain" description="Hexokinase C-terminal" evidence="10">
    <location>
        <begin position="227"/>
        <end position="477"/>
    </location>
</feature>
<name>A0A286UNE3_9AGAM</name>
<proteinExistence type="inferred from homology"/>
<dbReference type="Gene3D" id="1.10.287.1250">
    <property type="match status" value="1"/>
</dbReference>
<evidence type="ECO:0000313" key="11">
    <source>
        <dbReference type="EMBL" id="PAV21116.1"/>
    </source>
</evidence>
<keyword evidence="5 8" id="KW-0418">Kinase</keyword>
<dbReference type="GO" id="GO:0006006">
    <property type="term" value="P:glucose metabolic process"/>
    <property type="evidence" value="ECO:0007669"/>
    <property type="project" value="TreeGrafter"/>
</dbReference>
<dbReference type="PROSITE" id="PS51748">
    <property type="entry name" value="HEXOKINASE_2"/>
    <property type="match status" value="1"/>
</dbReference>
<evidence type="ECO:0000256" key="8">
    <source>
        <dbReference type="RuleBase" id="RU362007"/>
    </source>
</evidence>
<dbReference type="FunFam" id="3.30.420.40:FF:000034">
    <property type="entry name" value="Phosphotransferase"/>
    <property type="match status" value="1"/>
</dbReference>
<protein>
    <recommendedName>
        <fullName evidence="8">Phosphotransferase</fullName>
        <ecNumber evidence="8">2.7.1.-</ecNumber>
    </recommendedName>
</protein>
<dbReference type="InterPro" id="IPR043129">
    <property type="entry name" value="ATPase_NBD"/>
</dbReference>
<evidence type="ECO:0000313" key="12">
    <source>
        <dbReference type="Proteomes" id="UP000217199"/>
    </source>
</evidence>
<dbReference type="PANTHER" id="PTHR19443:SF30">
    <property type="entry name" value="GLUCOKINASE-1-RELATED"/>
    <property type="match status" value="1"/>
</dbReference>
<gene>
    <name evidence="11" type="ORF">PNOK_0374300</name>
</gene>
<reference evidence="11 12" key="1">
    <citation type="journal article" date="2017" name="Mol. Ecol.">
        <title>Comparative and population genomic landscape of Phellinus noxius: A hypervariable fungus causing root rot in trees.</title>
        <authorList>
            <person name="Chung C.L."/>
            <person name="Lee T.J."/>
            <person name="Akiba M."/>
            <person name="Lee H.H."/>
            <person name="Kuo T.H."/>
            <person name="Liu D."/>
            <person name="Ke H.M."/>
            <person name="Yokoi T."/>
            <person name="Roa M.B."/>
            <person name="Lu M.J."/>
            <person name="Chang Y.Y."/>
            <person name="Ann P.J."/>
            <person name="Tsai J.N."/>
            <person name="Chen C.Y."/>
            <person name="Tzean S.S."/>
            <person name="Ota Y."/>
            <person name="Hattori T."/>
            <person name="Sahashi N."/>
            <person name="Liou R.F."/>
            <person name="Kikuchi T."/>
            <person name="Tsai I.J."/>
        </authorList>
    </citation>
    <scope>NUCLEOTIDE SEQUENCE [LARGE SCALE GENOMIC DNA]</scope>
    <source>
        <strain evidence="11 12">FFPRI411160</strain>
    </source>
</reference>
<keyword evidence="3 8" id="KW-0808">Transferase</keyword>
<dbReference type="GO" id="GO:0004340">
    <property type="term" value="F:glucokinase activity"/>
    <property type="evidence" value="ECO:0007669"/>
    <property type="project" value="TreeGrafter"/>
</dbReference>
<evidence type="ECO:0000256" key="6">
    <source>
        <dbReference type="ARBA" id="ARBA00022840"/>
    </source>
</evidence>
<dbReference type="InterPro" id="IPR001312">
    <property type="entry name" value="Hexokinase"/>
</dbReference>
<dbReference type="STRING" id="2282107.A0A286UNE3"/>
<evidence type="ECO:0000256" key="2">
    <source>
        <dbReference type="ARBA" id="ARBA00009225"/>
    </source>
</evidence>
<evidence type="ECO:0000256" key="3">
    <source>
        <dbReference type="ARBA" id="ARBA00022679"/>
    </source>
</evidence>
<dbReference type="GO" id="GO:0005524">
    <property type="term" value="F:ATP binding"/>
    <property type="evidence" value="ECO:0007669"/>
    <property type="project" value="UniProtKB-UniRule"/>
</dbReference>
<dbReference type="PANTHER" id="PTHR19443">
    <property type="entry name" value="HEXOKINASE"/>
    <property type="match status" value="1"/>
</dbReference>
<dbReference type="PRINTS" id="PR00475">
    <property type="entry name" value="HEXOKINASE"/>
</dbReference>
<feature type="domain" description="Hexokinase N-terminal" evidence="9">
    <location>
        <begin position="27"/>
        <end position="220"/>
    </location>
</feature>
<dbReference type="GO" id="GO:0001678">
    <property type="term" value="P:intracellular glucose homeostasis"/>
    <property type="evidence" value="ECO:0007669"/>
    <property type="project" value="InterPro"/>
</dbReference>
<comment type="pathway">
    <text evidence="1">Carbohydrate degradation; glycolysis; D-glyceraldehyde 3-phosphate and glycerone phosphate from D-glucose: step 1/4.</text>
</comment>
<dbReference type="Proteomes" id="UP000217199">
    <property type="component" value="Unassembled WGS sequence"/>
</dbReference>
<evidence type="ECO:0000256" key="4">
    <source>
        <dbReference type="ARBA" id="ARBA00022741"/>
    </source>
</evidence>
<dbReference type="GO" id="GO:0006096">
    <property type="term" value="P:glycolytic process"/>
    <property type="evidence" value="ECO:0007669"/>
    <property type="project" value="UniProtKB-UniPathway"/>
</dbReference>
<dbReference type="Pfam" id="PF03727">
    <property type="entry name" value="Hexokinase_2"/>
    <property type="match status" value="1"/>
</dbReference>
<dbReference type="InParanoid" id="A0A286UNE3"/>
<dbReference type="EC" id="2.7.1.-" evidence="8"/>
<evidence type="ECO:0000259" key="9">
    <source>
        <dbReference type="Pfam" id="PF00349"/>
    </source>
</evidence>
<dbReference type="Gene3D" id="3.30.420.40">
    <property type="match status" value="1"/>
</dbReference>
<keyword evidence="7 8" id="KW-0324">Glycolysis</keyword>
<dbReference type="GO" id="GO:0008865">
    <property type="term" value="F:fructokinase activity"/>
    <property type="evidence" value="ECO:0007669"/>
    <property type="project" value="TreeGrafter"/>
</dbReference>
<keyword evidence="6 8" id="KW-0067">ATP-binding</keyword>
<evidence type="ECO:0000259" key="10">
    <source>
        <dbReference type="Pfam" id="PF03727"/>
    </source>
</evidence>
<dbReference type="GO" id="GO:0005829">
    <property type="term" value="C:cytosol"/>
    <property type="evidence" value="ECO:0007669"/>
    <property type="project" value="TreeGrafter"/>
</dbReference>
<keyword evidence="12" id="KW-1185">Reference proteome</keyword>
<organism evidence="11 12">
    <name type="scientific">Pyrrhoderma noxium</name>
    <dbReference type="NCBI Taxonomy" id="2282107"/>
    <lineage>
        <taxon>Eukaryota</taxon>
        <taxon>Fungi</taxon>
        <taxon>Dikarya</taxon>
        <taxon>Basidiomycota</taxon>
        <taxon>Agaricomycotina</taxon>
        <taxon>Agaricomycetes</taxon>
        <taxon>Hymenochaetales</taxon>
        <taxon>Hymenochaetaceae</taxon>
        <taxon>Pyrrhoderma</taxon>
    </lineage>
</organism>
<evidence type="ECO:0000256" key="7">
    <source>
        <dbReference type="ARBA" id="ARBA00023152"/>
    </source>
</evidence>
<dbReference type="OrthoDB" id="419537at2759"/>
<dbReference type="Gene3D" id="3.40.367.20">
    <property type="match status" value="1"/>
</dbReference>
<keyword evidence="4 8" id="KW-0547">Nucleotide-binding</keyword>
<dbReference type="InterPro" id="IPR022673">
    <property type="entry name" value="Hexokinase_C"/>
</dbReference>
<sequence>MSPALNSSNGSHIATTKISDATNAYLDGVKKQFTLSDEKLLAITRTFVDDFSSGLGQYNKPMAMIPTFVTGVPDGTEKGTFLALDLGGTNLRVCEVQLHGDKTFTLRQQKYKLSEVLKTGEVTVLFDYLADSVDEFLTSMGHSIDDDEALHLGLTFSFPVEQTALNKGVLLTWTKGFSAKNAVGKDVVKLLQDAFDRKHMHVKCTALVNDTVGALLSRAYTTGGCLLGAIFGTGTNGAYVEDYHKITKLANAEVSGHVPRKMIVNTEWGAFNNARTVLPTTPFDNKLDRESINPRFQAYEKFISGMYLGEITRNVLLSLIDAAPPVLFGGLSTPILNQHYGFDTAYMSDIEDAKSSEEIRQILVDKVGFKHQNITDEDTEVVKWVCKQVATRAARLSACAVAAVLVQTGHATLGGGPTTNHSKFSIGVDGSLIQFYPGFEEHLRESLQVLIGKEAEKKVEIGMAKDGSGVGAALCALQAYKQEKTKTNGLSNI</sequence>
<dbReference type="GO" id="GO:0005739">
    <property type="term" value="C:mitochondrion"/>
    <property type="evidence" value="ECO:0007669"/>
    <property type="project" value="TreeGrafter"/>
</dbReference>